<name>A0AAV6UMA3_9ARAC</name>
<dbReference type="GO" id="GO:0051536">
    <property type="term" value="F:iron-sulfur cluster binding"/>
    <property type="evidence" value="ECO:0007669"/>
    <property type="project" value="UniProtKB-KW"/>
</dbReference>
<dbReference type="GO" id="GO:0003735">
    <property type="term" value="F:structural constituent of ribosome"/>
    <property type="evidence" value="ECO:0007669"/>
    <property type="project" value="TreeGrafter"/>
</dbReference>
<dbReference type="Proteomes" id="UP000827092">
    <property type="component" value="Unassembled WGS sequence"/>
</dbReference>
<dbReference type="InterPro" id="IPR052571">
    <property type="entry name" value="Mt_RNA_Methyltransferase"/>
</dbReference>
<keyword evidence="5" id="KW-0411">Iron-sulfur</keyword>
<dbReference type="GO" id="GO:0005763">
    <property type="term" value="C:mitochondrial small ribosomal subunit"/>
    <property type="evidence" value="ECO:0007669"/>
    <property type="project" value="TreeGrafter"/>
</dbReference>
<dbReference type="Gene3D" id="3.40.50.150">
    <property type="entry name" value="Vaccinia Virus protein VP39"/>
    <property type="match status" value="1"/>
</dbReference>
<dbReference type="CDD" id="cd02440">
    <property type="entry name" value="AdoMet_MTases"/>
    <property type="match status" value="1"/>
</dbReference>
<organism evidence="8 9">
    <name type="scientific">Oedothorax gibbosus</name>
    <dbReference type="NCBI Taxonomy" id="931172"/>
    <lineage>
        <taxon>Eukaryota</taxon>
        <taxon>Metazoa</taxon>
        <taxon>Ecdysozoa</taxon>
        <taxon>Arthropoda</taxon>
        <taxon>Chelicerata</taxon>
        <taxon>Arachnida</taxon>
        <taxon>Araneae</taxon>
        <taxon>Araneomorphae</taxon>
        <taxon>Entelegynae</taxon>
        <taxon>Araneoidea</taxon>
        <taxon>Linyphiidae</taxon>
        <taxon>Erigoninae</taxon>
        <taxon>Oedothorax</taxon>
    </lineage>
</organism>
<dbReference type="GO" id="GO:0008168">
    <property type="term" value="F:methyltransferase activity"/>
    <property type="evidence" value="ECO:0007669"/>
    <property type="project" value="InterPro"/>
</dbReference>
<dbReference type="PANTHER" id="PTHR13184">
    <property type="entry name" value="37S RIBOSOMAL PROTEIN S22"/>
    <property type="match status" value="1"/>
</dbReference>
<keyword evidence="6" id="KW-0496">Mitochondrion</keyword>
<dbReference type="GO" id="GO:0046872">
    <property type="term" value="F:metal ion binding"/>
    <property type="evidence" value="ECO:0007669"/>
    <property type="project" value="UniProtKB-KW"/>
</dbReference>
<evidence type="ECO:0000256" key="6">
    <source>
        <dbReference type="ARBA" id="ARBA00023128"/>
    </source>
</evidence>
<dbReference type="EMBL" id="JAFNEN010000332">
    <property type="protein sequence ID" value="KAG8185565.1"/>
    <property type="molecule type" value="Genomic_DNA"/>
</dbReference>
<dbReference type="InterPro" id="IPR029063">
    <property type="entry name" value="SAM-dependent_MTases_sf"/>
</dbReference>
<keyword evidence="2" id="KW-0479">Metal-binding</keyword>
<evidence type="ECO:0000256" key="4">
    <source>
        <dbReference type="ARBA" id="ARBA00023004"/>
    </source>
</evidence>
<dbReference type="Pfam" id="PF09243">
    <property type="entry name" value="Rsm22"/>
    <property type="match status" value="1"/>
</dbReference>
<comment type="subcellular location">
    <subcellularLocation>
        <location evidence="1">Mitochondrion</location>
    </subcellularLocation>
</comment>
<dbReference type="SUPFAM" id="SSF53335">
    <property type="entry name" value="S-adenosyl-L-methionine-dependent methyltransferases"/>
    <property type="match status" value="1"/>
</dbReference>
<accession>A0AAV6UMA3</accession>
<dbReference type="PANTHER" id="PTHR13184:SF5">
    <property type="entry name" value="METHYLTRANSFERASE-LIKE PROTEIN 17, MITOCHONDRIAL"/>
    <property type="match status" value="1"/>
</dbReference>
<keyword evidence="9" id="KW-1185">Reference proteome</keyword>
<dbReference type="GO" id="GO:0006412">
    <property type="term" value="P:translation"/>
    <property type="evidence" value="ECO:0007669"/>
    <property type="project" value="InterPro"/>
</dbReference>
<evidence type="ECO:0000256" key="3">
    <source>
        <dbReference type="ARBA" id="ARBA00022946"/>
    </source>
</evidence>
<evidence type="ECO:0000313" key="8">
    <source>
        <dbReference type="EMBL" id="KAG8185565.1"/>
    </source>
</evidence>
<evidence type="ECO:0000256" key="7">
    <source>
        <dbReference type="ARBA" id="ARBA00045681"/>
    </source>
</evidence>
<gene>
    <name evidence="8" type="ORF">JTE90_017568</name>
</gene>
<keyword evidence="4" id="KW-0408">Iron</keyword>
<dbReference type="InterPro" id="IPR015324">
    <property type="entry name" value="Ribosomal_Rsm22-like"/>
</dbReference>
<keyword evidence="3" id="KW-0809">Transit peptide</keyword>
<protein>
    <recommendedName>
        <fullName evidence="10">Methyltransferase-like protein 17, mitochondrial</fullName>
    </recommendedName>
</protein>
<evidence type="ECO:0000256" key="5">
    <source>
        <dbReference type="ARBA" id="ARBA00023014"/>
    </source>
</evidence>
<evidence type="ECO:0008006" key="10">
    <source>
        <dbReference type="Google" id="ProtNLM"/>
    </source>
</evidence>
<sequence>MRVFPLNNLLNANSRCFSKKFSFDLFPEVEELLDSGDMKHKRHPGTRKRLPILIPPTLATAVDNLISEEGEKKIKQDALKFMEALSKRRQPLEKEEIEMKLQQRFHKHSDDVDEIIESLTKDQLNALRNQIRLESARWKPFEYNRQECLAYLVGRLNANYASIWKVFNEIKSQLHTFQPETFFDFGTGVGTAVWAANNHWAESIKEYFCVDSSPDMIEVAQTLLTDEFTKQEIFKNLYFRQFLPASENRKYDLVVSAYSLLDLPSFEERLKVIDILWRKTKDILVIIEHGNFAGFFSVLDARDFILQLESDSSESDSLGAHIVAPCPHELPCPMLNEEKKKSCGTYVNYETSYPKHRTVIKKDWISYVVLRKGPIAAETHKWPRIVKPVIKKSGHVYCRCCCSNGNINEVIVTKGKHGRNAYRCARSSRIGDMMPVKIEPTTENIG</sequence>
<reference evidence="8 9" key="1">
    <citation type="journal article" date="2022" name="Nat. Ecol. Evol.">
        <title>A masculinizing supergene underlies an exaggerated male reproductive morph in a spider.</title>
        <authorList>
            <person name="Hendrickx F."/>
            <person name="De Corte Z."/>
            <person name="Sonet G."/>
            <person name="Van Belleghem S.M."/>
            <person name="Kostlbacher S."/>
            <person name="Vangestel C."/>
        </authorList>
    </citation>
    <scope>NUCLEOTIDE SEQUENCE [LARGE SCALE GENOMIC DNA]</scope>
    <source>
        <strain evidence="8">W744_W776</strain>
    </source>
</reference>
<evidence type="ECO:0000256" key="2">
    <source>
        <dbReference type="ARBA" id="ARBA00022723"/>
    </source>
</evidence>
<comment type="caution">
    <text evidence="8">The sequence shown here is derived from an EMBL/GenBank/DDBJ whole genome shotgun (WGS) entry which is preliminary data.</text>
</comment>
<proteinExistence type="predicted"/>
<evidence type="ECO:0000256" key="1">
    <source>
        <dbReference type="ARBA" id="ARBA00004173"/>
    </source>
</evidence>
<evidence type="ECO:0000313" key="9">
    <source>
        <dbReference type="Proteomes" id="UP000827092"/>
    </source>
</evidence>
<dbReference type="AlphaFoldDB" id="A0AAV6UMA3"/>
<comment type="function">
    <text evidence="7">Mitochondrial ribosome (mitoribosome) assembly factor. Binds at the interface of the head and body domains of the mitochondrial small ribosomal subunit (mt-SSU), occluding the mRNA channel and preventing compaction of the head domain towards the body. Probable inactive methyltransferase: retains the characteristic folding and ability to bind S-adenosyl-L-methionine, but it probably lost its methyltransferase activity.</text>
</comment>